<keyword evidence="2" id="KW-1185">Reference proteome</keyword>
<dbReference type="RefSeq" id="WP_066735901.1">
    <property type="nucleotide sequence ID" value="NZ_JAJCIQ010000002.1"/>
</dbReference>
<gene>
    <name evidence="1" type="ORF">LIZ65_06840</name>
</gene>
<evidence type="ECO:0000313" key="2">
    <source>
        <dbReference type="Proteomes" id="UP001299546"/>
    </source>
</evidence>
<reference evidence="1 2" key="1">
    <citation type="submission" date="2021-10" db="EMBL/GenBank/DDBJ databases">
        <title>Collection of gut derived symbiotic bacterial strains cultured from healthy donors.</title>
        <authorList>
            <person name="Lin H."/>
            <person name="Littmann E."/>
            <person name="Kohout C."/>
            <person name="Pamer E.G."/>
        </authorList>
    </citation>
    <scope>NUCLEOTIDE SEQUENCE [LARGE SCALE GENOMIC DNA]</scope>
    <source>
        <strain evidence="1 2">DFI.1.165</strain>
    </source>
</reference>
<evidence type="ECO:0008006" key="3">
    <source>
        <dbReference type="Google" id="ProtNLM"/>
    </source>
</evidence>
<dbReference type="EMBL" id="JAJCIS010000002">
    <property type="protein sequence ID" value="MCB7387002.1"/>
    <property type="molecule type" value="Genomic_DNA"/>
</dbReference>
<accession>A0ABS8DFX8</accession>
<comment type="caution">
    <text evidence="1">The sequence shown here is derived from an EMBL/GenBank/DDBJ whole genome shotgun (WGS) entry which is preliminary data.</text>
</comment>
<name>A0ABS8DFX8_9FIRM</name>
<sequence>MAVLAEKQVLKPYIKKAAGYIKSLLSAQHVEMNNGITLQSAVDEIHNNLYETKKKMSVLSIDTQTTITHPTAWGITIVPFREETINTDTSLFTFDTALHGIVINKNAAIKINGYFFSLDNGLYTMPTINGSYARTYASGVNDTYLGGYTATFEVYAKVSKNDKIQLGFGKKQSITTSIYGQLCVELIEAL</sequence>
<organism evidence="1 2">
    <name type="scientific">Bariatricus massiliensis</name>
    <dbReference type="NCBI Taxonomy" id="1745713"/>
    <lineage>
        <taxon>Bacteria</taxon>
        <taxon>Bacillati</taxon>
        <taxon>Bacillota</taxon>
        <taxon>Clostridia</taxon>
        <taxon>Lachnospirales</taxon>
        <taxon>Lachnospiraceae</taxon>
        <taxon>Bariatricus</taxon>
    </lineage>
</organism>
<dbReference type="Proteomes" id="UP001299546">
    <property type="component" value="Unassembled WGS sequence"/>
</dbReference>
<protein>
    <recommendedName>
        <fullName evidence="3">C1q domain-containing protein</fullName>
    </recommendedName>
</protein>
<evidence type="ECO:0000313" key="1">
    <source>
        <dbReference type="EMBL" id="MCB7387002.1"/>
    </source>
</evidence>
<proteinExistence type="predicted"/>